<evidence type="ECO:0000256" key="2">
    <source>
        <dbReference type="SAM" id="MobiDB-lite"/>
    </source>
</evidence>
<dbReference type="EMBL" id="JACHMK010000001">
    <property type="protein sequence ID" value="MBB6335322.1"/>
    <property type="molecule type" value="Genomic_DNA"/>
</dbReference>
<evidence type="ECO:0000256" key="3">
    <source>
        <dbReference type="SAM" id="Phobius"/>
    </source>
</evidence>
<evidence type="ECO:0000256" key="1">
    <source>
        <dbReference type="SAM" id="Coils"/>
    </source>
</evidence>
<gene>
    <name evidence="4" type="ORF">HD592_001887</name>
</gene>
<feature type="compositionally biased region" description="Basic and acidic residues" evidence="2">
    <location>
        <begin position="343"/>
        <end position="385"/>
    </location>
</feature>
<dbReference type="RefSeq" id="WP_184453662.1">
    <property type="nucleotide sequence ID" value="NZ_JACHMK010000001.1"/>
</dbReference>
<keyword evidence="5" id="KW-1185">Reference proteome</keyword>
<sequence>MRTTSALLVGSWSSKKILLPTATIGIAAAALVLPGAAALAAPVENETEPPVSETPLAVAEDALPGAEALTDDPVDADVNANPSAEVLPDAAGASTAEGESDAPAAPEAPGPASAGPLPSAPQTGVRTLVRADLEKERRALNEQIDQVKKQLEAAERDLEIWKQKLKENDKDALDEGNQQTLRLAVESAREDQLELVEELRRINLWIEDFDEGMGIEDRSAVPVAPVAPEPEAPAMPESEHPSTPLTPSLPAPAEPETPKVEVPAMPLTPSVPVPSVPEAPEAEVPAIPLIPSIPGSGSPAKPESPVVPEGPSKPESPVKPEKPVAPEPPVKPESPADPGSKAPEAEKPKAPADKGSADQGPSDKETDQRKPTGEDGAKSAGEERALPPMNPQTPLSTDKAQLAPAASKPSTLAQSPQRGGLAVTGTNVDALLMLIGASALAGGGALVARRTARR</sequence>
<keyword evidence="1" id="KW-0175">Coiled coil</keyword>
<reference evidence="4" key="1">
    <citation type="submission" date="2020-08" db="EMBL/GenBank/DDBJ databases">
        <title>Sequencing the genomes of 1000 actinobacteria strains.</title>
        <authorList>
            <person name="Klenk H.-P."/>
        </authorList>
    </citation>
    <scope>NUCLEOTIDE SEQUENCE</scope>
    <source>
        <strain evidence="4">DSM 10695</strain>
    </source>
</reference>
<organism evidence="4 5">
    <name type="scientific">Schaalia hyovaginalis</name>
    <dbReference type="NCBI Taxonomy" id="29316"/>
    <lineage>
        <taxon>Bacteria</taxon>
        <taxon>Bacillati</taxon>
        <taxon>Actinomycetota</taxon>
        <taxon>Actinomycetes</taxon>
        <taxon>Actinomycetales</taxon>
        <taxon>Actinomycetaceae</taxon>
        <taxon>Schaalia</taxon>
    </lineage>
</organism>
<keyword evidence="3" id="KW-0812">Transmembrane</keyword>
<comment type="caution">
    <text evidence="4">The sequence shown here is derived from an EMBL/GenBank/DDBJ whole genome shotgun (WGS) entry which is preliminary data.</text>
</comment>
<keyword evidence="3" id="KW-1133">Transmembrane helix</keyword>
<keyword evidence="3" id="KW-0472">Membrane</keyword>
<protein>
    <recommendedName>
        <fullName evidence="6">LPXTG cell wall anchor domain-containing protein</fullName>
    </recommendedName>
</protein>
<accession>A0A923E6M5</accession>
<feature type="compositionally biased region" description="Low complexity" evidence="2">
    <location>
        <begin position="234"/>
        <end position="246"/>
    </location>
</feature>
<feature type="region of interest" description="Disordered" evidence="2">
    <location>
        <begin position="89"/>
        <end position="124"/>
    </location>
</feature>
<feature type="compositionally biased region" description="Low complexity" evidence="2">
    <location>
        <begin position="278"/>
        <end position="315"/>
    </location>
</feature>
<feature type="coiled-coil region" evidence="1">
    <location>
        <begin position="130"/>
        <end position="171"/>
    </location>
</feature>
<dbReference type="AlphaFoldDB" id="A0A923E6M5"/>
<evidence type="ECO:0000313" key="5">
    <source>
        <dbReference type="Proteomes" id="UP000617426"/>
    </source>
</evidence>
<name>A0A923E6M5_9ACTO</name>
<dbReference type="Proteomes" id="UP000617426">
    <property type="component" value="Unassembled WGS sequence"/>
</dbReference>
<proteinExistence type="predicted"/>
<feature type="transmembrane region" description="Helical" evidence="3">
    <location>
        <begin position="430"/>
        <end position="448"/>
    </location>
</feature>
<evidence type="ECO:0008006" key="6">
    <source>
        <dbReference type="Google" id="ProtNLM"/>
    </source>
</evidence>
<evidence type="ECO:0000313" key="4">
    <source>
        <dbReference type="EMBL" id="MBB6335322.1"/>
    </source>
</evidence>
<feature type="compositionally biased region" description="Polar residues" evidence="2">
    <location>
        <begin position="408"/>
        <end position="417"/>
    </location>
</feature>
<feature type="compositionally biased region" description="Low complexity" evidence="2">
    <location>
        <begin position="101"/>
        <end position="121"/>
    </location>
</feature>
<feature type="region of interest" description="Disordered" evidence="2">
    <location>
        <begin position="226"/>
        <end position="422"/>
    </location>
</feature>